<gene>
    <name evidence="2" type="ORF">GCM10008955_02330</name>
</gene>
<evidence type="ECO:0000313" key="2">
    <source>
        <dbReference type="EMBL" id="GGK12583.1"/>
    </source>
</evidence>
<evidence type="ECO:0000256" key="1">
    <source>
        <dbReference type="SAM" id="MobiDB-lite"/>
    </source>
</evidence>
<keyword evidence="3" id="KW-1185">Reference proteome</keyword>
<protein>
    <submittedName>
        <fullName evidence="2">Uncharacterized protein</fullName>
    </submittedName>
</protein>
<organism evidence="2 3">
    <name type="scientific">Deinococcus malanensis</name>
    <dbReference type="NCBI Taxonomy" id="1706855"/>
    <lineage>
        <taxon>Bacteria</taxon>
        <taxon>Thermotogati</taxon>
        <taxon>Deinococcota</taxon>
        <taxon>Deinococci</taxon>
        <taxon>Deinococcales</taxon>
        <taxon>Deinococcaceae</taxon>
        <taxon>Deinococcus</taxon>
    </lineage>
</organism>
<proteinExistence type="predicted"/>
<reference evidence="3" key="1">
    <citation type="journal article" date="2019" name="Int. J. Syst. Evol. Microbiol.">
        <title>The Global Catalogue of Microorganisms (GCM) 10K type strain sequencing project: providing services to taxonomists for standard genome sequencing and annotation.</title>
        <authorList>
            <consortium name="The Broad Institute Genomics Platform"/>
            <consortium name="The Broad Institute Genome Sequencing Center for Infectious Disease"/>
            <person name="Wu L."/>
            <person name="Ma J."/>
        </authorList>
    </citation>
    <scope>NUCLEOTIDE SEQUENCE [LARGE SCALE GENOMIC DNA]</scope>
    <source>
        <strain evidence="3">JCM 30331</strain>
    </source>
</reference>
<dbReference type="Proteomes" id="UP000647587">
    <property type="component" value="Unassembled WGS sequence"/>
</dbReference>
<feature type="compositionally biased region" description="Low complexity" evidence="1">
    <location>
        <begin position="30"/>
        <end position="43"/>
    </location>
</feature>
<sequence>MVHHGGMSDRQYGRPSRVIVEWDEVDTDTETPTASAEEAAPAAQMKPSAEPARTTGPKDSGYKESSPSLLKNIFKGLRRQDK</sequence>
<name>A0ABQ2EHL7_9DEIO</name>
<feature type="region of interest" description="Disordered" evidence="1">
    <location>
        <begin position="1"/>
        <end position="82"/>
    </location>
</feature>
<accession>A0ABQ2EHL7</accession>
<dbReference type="EMBL" id="BMPP01000001">
    <property type="protein sequence ID" value="GGK12583.1"/>
    <property type="molecule type" value="Genomic_DNA"/>
</dbReference>
<comment type="caution">
    <text evidence="2">The sequence shown here is derived from an EMBL/GenBank/DDBJ whole genome shotgun (WGS) entry which is preliminary data.</text>
</comment>
<evidence type="ECO:0000313" key="3">
    <source>
        <dbReference type="Proteomes" id="UP000647587"/>
    </source>
</evidence>